<evidence type="ECO:0000313" key="5">
    <source>
        <dbReference type="EMBL" id="MDT0595598.1"/>
    </source>
</evidence>
<evidence type="ECO:0000256" key="3">
    <source>
        <dbReference type="ARBA" id="ARBA00023235"/>
    </source>
</evidence>
<dbReference type="PROSITE" id="PS50072">
    <property type="entry name" value="CSA_PPIASE_2"/>
    <property type="match status" value="1"/>
</dbReference>
<dbReference type="Pfam" id="PF00160">
    <property type="entry name" value="Pro_isomerase"/>
    <property type="match status" value="1"/>
</dbReference>
<feature type="domain" description="PPIase cyclophilin-type" evidence="4">
    <location>
        <begin position="62"/>
        <end position="245"/>
    </location>
</feature>
<dbReference type="EC" id="5.2.1.8" evidence="1"/>
<gene>
    <name evidence="5" type="ORF">RM552_12140</name>
</gene>
<accession>A0ABU2ZU79</accession>
<evidence type="ECO:0000313" key="6">
    <source>
        <dbReference type="Proteomes" id="UP001253545"/>
    </source>
</evidence>
<dbReference type="PANTHER" id="PTHR43246">
    <property type="entry name" value="PEPTIDYL-PROLYL CIS-TRANS ISOMERASE CYP38, CHLOROPLASTIC"/>
    <property type="match status" value="1"/>
</dbReference>
<evidence type="ECO:0000256" key="1">
    <source>
        <dbReference type="ARBA" id="ARBA00013194"/>
    </source>
</evidence>
<protein>
    <recommendedName>
        <fullName evidence="1">peptidylprolyl isomerase</fullName>
        <ecNumber evidence="1">5.2.1.8</ecNumber>
    </recommendedName>
</protein>
<keyword evidence="3 5" id="KW-0413">Isomerase</keyword>
<evidence type="ECO:0000256" key="2">
    <source>
        <dbReference type="ARBA" id="ARBA00023110"/>
    </source>
</evidence>
<proteinExistence type="predicted"/>
<sequence length="303" mass="34077">MKILANSIKLRLSVTFLSRFFFAVCITICGIAQAQKNQVEKTEQEWLPISAENTVYLEIDTGLVVIELAPFMTPQQVQRFVDLVNEGFYDNTDFYRVIDGFVAQGGDMSEAKKTMFRDKMPPEFTRKIPKPSAFFSLQKPALLAPETGFLHGFPAGRDTSTNEEWLLHCPGTVAFARSNEAEWVTPDFYIVIGQAPRHLDRNMSTLGRVVYGMPAVQQIKRANADAAGGVITEVDQRTKIISAKMGNKVASDKRLAIYVQNQLSESAINRISSSRSRENEFFHFKGNGNLDACYYRPRIKIGE</sequence>
<dbReference type="InterPro" id="IPR044665">
    <property type="entry name" value="E_coli_cyclophilin_A-like"/>
</dbReference>
<organism evidence="5 6">
    <name type="scientific">Glaciecola petra</name>
    <dbReference type="NCBI Taxonomy" id="3075602"/>
    <lineage>
        <taxon>Bacteria</taxon>
        <taxon>Pseudomonadati</taxon>
        <taxon>Pseudomonadota</taxon>
        <taxon>Gammaproteobacteria</taxon>
        <taxon>Alteromonadales</taxon>
        <taxon>Alteromonadaceae</taxon>
        <taxon>Glaciecola</taxon>
    </lineage>
</organism>
<dbReference type="EMBL" id="JAVRHX010000003">
    <property type="protein sequence ID" value="MDT0595598.1"/>
    <property type="molecule type" value="Genomic_DNA"/>
</dbReference>
<dbReference type="RefSeq" id="WP_311369119.1">
    <property type="nucleotide sequence ID" value="NZ_JAVRHX010000003.1"/>
</dbReference>
<dbReference type="InterPro" id="IPR029000">
    <property type="entry name" value="Cyclophilin-like_dom_sf"/>
</dbReference>
<name>A0ABU2ZU79_9ALTE</name>
<keyword evidence="6" id="KW-1185">Reference proteome</keyword>
<evidence type="ECO:0000259" key="4">
    <source>
        <dbReference type="PROSITE" id="PS50072"/>
    </source>
</evidence>
<dbReference type="Gene3D" id="2.40.100.10">
    <property type="entry name" value="Cyclophilin-like"/>
    <property type="match status" value="1"/>
</dbReference>
<reference evidence="5 6" key="1">
    <citation type="submission" date="2023-09" db="EMBL/GenBank/DDBJ databases">
        <authorList>
            <person name="Rey-Velasco X."/>
        </authorList>
    </citation>
    <scope>NUCLEOTIDE SEQUENCE [LARGE SCALE GENOMIC DNA]</scope>
    <source>
        <strain evidence="5 6">P117</strain>
    </source>
</reference>
<dbReference type="Proteomes" id="UP001253545">
    <property type="component" value="Unassembled WGS sequence"/>
</dbReference>
<dbReference type="SUPFAM" id="SSF50891">
    <property type="entry name" value="Cyclophilin-like"/>
    <property type="match status" value="1"/>
</dbReference>
<keyword evidence="2" id="KW-0697">Rotamase</keyword>
<comment type="caution">
    <text evidence="5">The sequence shown here is derived from an EMBL/GenBank/DDBJ whole genome shotgun (WGS) entry which is preliminary data.</text>
</comment>
<dbReference type="InterPro" id="IPR002130">
    <property type="entry name" value="Cyclophilin-type_PPIase_dom"/>
</dbReference>
<dbReference type="GO" id="GO:0003755">
    <property type="term" value="F:peptidyl-prolyl cis-trans isomerase activity"/>
    <property type="evidence" value="ECO:0007669"/>
    <property type="project" value="UniProtKB-EC"/>
</dbReference>